<dbReference type="RefSeq" id="WP_094451995.1">
    <property type="nucleotide sequence ID" value="NZ_NMVJ01000001.1"/>
</dbReference>
<accession>A0A255EKB5</accession>
<gene>
    <name evidence="3" type="ORF">CGZ91_00070</name>
</gene>
<dbReference type="OrthoDB" id="9812981at2"/>
<protein>
    <submittedName>
        <fullName evidence="3">Oxidoreductase</fullName>
    </submittedName>
</protein>
<dbReference type="InterPro" id="IPR000683">
    <property type="entry name" value="Gfo/Idh/MocA-like_OxRdtase_N"/>
</dbReference>
<dbReference type="InterPro" id="IPR050463">
    <property type="entry name" value="Gfo/Idh/MocA_oxidrdct_glycsds"/>
</dbReference>
<evidence type="ECO:0000256" key="1">
    <source>
        <dbReference type="ARBA" id="ARBA00023002"/>
    </source>
</evidence>
<evidence type="ECO:0000313" key="3">
    <source>
        <dbReference type="EMBL" id="OYN91967.1"/>
    </source>
</evidence>
<keyword evidence="4" id="KW-1185">Reference proteome</keyword>
<dbReference type="EMBL" id="NMVJ01000001">
    <property type="protein sequence ID" value="OYN91967.1"/>
    <property type="molecule type" value="Genomic_DNA"/>
</dbReference>
<dbReference type="Proteomes" id="UP000216300">
    <property type="component" value="Unassembled WGS sequence"/>
</dbReference>
<dbReference type="SUPFAM" id="SSF51735">
    <property type="entry name" value="NAD(P)-binding Rossmann-fold domains"/>
    <property type="match status" value="1"/>
</dbReference>
<proteinExistence type="predicted"/>
<dbReference type="AlphaFoldDB" id="A0A255EKB5"/>
<dbReference type="PANTHER" id="PTHR43818">
    <property type="entry name" value="BCDNA.GH03377"/>
    <property type="match status" value="1"/>
</dbReference>
<dbReference type="PANTHER" id="PTHR43818:SF11">
    <property type="entry name" value="BCDNA.GH03377"/>
    <property type="match status" value="1"/>
</dbReference>
<evidence type="ECO:0000313" key="4">
    <source>
        <dbReference type="Proteomes" id="UP000216300"/>
    </source>
</evidence>
<feature type="domain" description="Gfo/Idh/MocA-like oxidoreductase N-terminal" evidence="2">
    <location>
        <begin position="15"/>
        <end position="130"/>
    </location>
</feature>
<organism evidence="3 4">
    <name type="scientific">Parenemella sanctibonifatiensis</name>
    <dbReference type="NCBI Taxonomy" id="2016505"/>
    <lineage>
        <taxon>Bacteria</taxon>
        <taxon>Bacillati</taxon>
        <taxon>Actinomycetota</taxon>
        <taxon>Actinomycetes</taxon>
        <taxon>Propionibacteriales</taxon>
        <taxon>Propionibacteriaceae</taxon>
        <taxon>Parenemella</taxon>
    </lineage>
</organism>
<dbReference type="GO" id="GO:0000166">
    <property type="term" value="F:nucleotide binding"/>
    <property type="evidence" value="ECO:0007669"/>
    <property type="project" value="InterPro"/>
</dbReference>
<dbReference type="Gene3D" id="3.30.360.10">
    <property type="entry name" value="Dihydrodipicolinate Reductase, domain 2"/>
    <property type="match status" value="1"/>
</dbReference>
<dbReference type="SUPFAM" id="SSF55347">
    <property type="entry name" value="Glyceraldehyde-3-phosphate dehydrogenase-like, C-terminal domain"/>
    <property type="match status" value="1"/>
</dbReference>
<dbReference type="GO" id="GO:0016491">
    <property type="term" value="F:oxidoreductase activity"/>
    <property type="evidence" value="ECO:0007669"/>
    <property type="project" value="UniProtKB-KW"/>
</dbReference>
<sequence>MTDAAEPTQQGEPTRVGLVGANGYGRRHRGQLAPRVAAGAVDLVGIADPYADGQDLEAPWYVDLETMLAEAAPEVVILATPINTHLPMAELALRSGVDVYVEKPPVSSLAEAYQLQQTIEETGRALQVGFQTQGSLGLPAIADLILSGELGELQGISGVGPWLRRRQYWQRAPWAGRRTLNQLRVGDGVSTNPLAHAVRCALGMAGIDRIEQISEVRTELYHANPIEADDLAWINVAAEDAAGAATPPLSLALSLVSPDHGPAWVQITGSDKVARFFYNEDRLVLLAGDQVLTETRFERTSLLDNLLAHRVGEADLISPLTASLPFMAVLEATQTGPIEAVPEAYMEWRDSDDQAHPVVADVDDWLLRAALEHRGFAEVGAPWATPAAAGIFRPQG</sequence>
<dbReference type="Pfam" id="PF01408">
    <property type="entry name" value="GFO_IDH_MocA"/>
    <property type="match status" value="1"/>
</dbReference>
<dbReference type="InterPro" id="IPR036291">
    <property type="entry name" value="NAD(P)-bd_dom_sf"/>
</dbReference>
<evidence type="ECO:0000259" key="2">
    <source>
        <dbReference type="Pfam" id="PF01408"/>
    </source>
</evidence>
<name>A0A255EKB5_9ACTN</name>
<keyword evidence="1" id="KW-0560">Oxidoreductase</keyword>
<dbReference type="Gene3D" id="3.40.50.720">
    <property type="entry name" value="NAD(P)-binding Rossmann-like Domain"/>
    <property type="match status" value="1"/>
</dbReference>
<reference evidence="3 4" key="1">
    <citation type="submission" date="2017-07" db="EMBL/GenBank/DDBJ databases">
        <title>Draft whole genome sequences of clinical Proprionibacteriaceae strains.</title>
        <authorList>
            <person name="Bernier A.-M."/>
            <person name="Bernard K."/>
            <person name="Domingo M.-C."/>
        </authorList>
    </citation>
    <scope>NUCLEOTIDE SEQUENCE [LARGE SCALE GENOMIC DNA]</scope>
    <source>
        <strain evidence="3 4">NML 150081</strain>
    </source>
</reference>
<comment type="caution">
    <text evidence="3">The sequence shown here is derived from an EMBL/GenBank/DDBJ whole genome shotgun (WGS) entry which is preliminary data.</text>
</comment>